<dbReference type="GO" id="GO:0006696">
    <property type="term" value="P:ergosterol biosynthetic process"/>
    <property type="evidence" value="ECO:0007669"/>
    <property type="project" value="UniProtKB-ARBA"/>
</dbReference>
<feature type="transmembrane region" description="Helical" evidence="18">
    <location>
        <begin position="324"/>
        <end position="343"/>
    </location>
</feature>
<keyword evidence="8 18" id="KW-1133">Transmembrane helix</keyword>
<keyword evidence="12 18" id="KW-0472">Membrane</keyword>
<evidence type="ECO:0000256" key="12">
    <source>
        <dbReference type="ARBA" id="ARBA00023136"/>
    </source>
</evidence>
<evidence type="ECO:0000313" key="21">
    <source>
        <dbReference type="Proteomes" id="UP000008062"/>
    </source>
</evidence>
<proteinExistence type="inferred from homology"/>
<keyword evidence="10 18" id="KW-0756">Sterol biosynthesis</keyword>
<comment type="subcellular location">
    <subcellularLocation>
        <location evidence="1">Endoplasmic reticulum membrane</location>
        <topology evidence="1">Multi-pass membrane protein</topology>
    </subcellularLocation>
</comment>
<feature type="transmembrane region" description="Helical" evidence="18">
    <location>
        <begin position="400"/>
        <end position="416"/>
    </location>
</feature>
<feature type="transmembrane region" description="Helical" evidence="18">
    <location>
        <begin position="174"/>
        <end position="193"/>
    </location>
</feature>
<dbReference type="GO" id="GO:0000246">
    <property type="term" value="F:Delta24(24-1) sterol reductase activity"/>
    <property type="evidence" value="ECO:0007669"/>
    <property type="project" value="UniProtKB-EC"/>
</dbReference>
<evidence type="ECO:0000256" key="13">
    <source>
        <dbReference type="ARBA" id="ARBA00023166"/>
    </source>
</evidence>
<evidence type="ECO:0000256" key="17">
    <source>
        <dbReference type="ARBA" id="ARBA00048918"/>
    </source>
</evidence>
<feature type="region of interest" description="Disordered" evidence="19">
    <location>
        <begin position="1"/>
        <end position="82"/>
    </location>
</feature>
<dbReference type="PANTHER" id="PTHR21257">
    <property type="entry name" value="DELTA(14)-STEROL REDUCTASE"/>
    <property type="match status" value="1"/>
</dbReference>
<keyword evidence="14 18" id="KW-0753">Steroid metabolism</keyword>
<dbReference type="GO" id="GO:0005789">
    <property type="term" value="C:endoplasmic reticulum membrane"/>
    <property type="evidence" value="ECO:0007669"/>
    <property type="project" value="UniProtKB-SubCell"/>
</dbReference>
<dbReference type="PROSITE" id="PS01017">
    <property type="entry name" value="STEROL_REDUCT_1"/>
    <property type="match status" value="1"/>
</dbReference>
<dbReference type="InParanoid" id="F9XPY2"/>
<comment type="catalytic activity">
    <reaction evidence="17">
        <text>ergosterol + NADP(+) = ergosta-5,7,22,24(28)-tetraen-3beta-ol + NADPH + H(+)</text>
        <dbReference type="Rhea" id="RHEA:18501"/>
        <dbReference type="ChEBI" id="CHEBI:15378"/>
        <dbReference type="ChEBI" id="CHEBI:16933"/>
        <dbReference type="ChEBI" id="CHEBI:18249"/>
        <dbReference type="ChEBI" id="CHEBI:57783"/>
        <dbReference type="ChEBI" id="CHEBI:58349"/>
        <dbReference type="EC" id="1.3.1.71"/>
    </reaction>
    <physiologicalReaction direction="right-to-left" evidence="17">
        <dbReference type="Rhea" id="RHEA:18503"/>
    </physiologicalReaction>
</comment>
<dbReference type="PANTHER" id="PTHR21257:SF31">
    <property type="entry name" value="DELTA(24(24(1)))-STEROL REDUCTASE ERG4"/>
    <property type="match status" value="1"/>
</dbReference>
<dbReference type="InterPro" id="IPR001171">
    <property type="entry name" value="ERG24_DHCR-like"/>
</dbReference>
<dbReference type="OrthoDB" id="5326588at2759"/>
<evidence type="ECO:0000256" key="10">
    <source>
        <dbReference type="ARBA" id="ARBA00023011"/>
    </source>
</evidence>
<keyword evidence="6" id="KW-0521">NADP</keyword>
<dbReference type="GeneID" id="13400997"/>
<dbReference type="EMBL" id="CM001208">
    <property type="protein sequence ID" value="EGP82754.1"/>
    <property type="molecule type" value="Genomic_DNA"/>
</dbReference>
<keyword evidence="13 18" id="KW-1207">Sterol metabolism</keyword>
<dbReference type="AlphaFoldDB" id="F9XPY2"/>
<evidence type="ECO:0000256" key="5">
    <source>
        <dbReference type="ARBA" id="ARBA00022824"/>
    </source>
</evidence>
<dbReference type="STRING" id="336722.F9XPY2"/>
<evidence type="ECO:0000256" key="4">
    <source>
        <dbReference type="ARBA" id="ARBA00022692"/>
    </source>
</evidence>
<evidence type="ECO:0000256" key="3">
    <source>
        <dbReference type="ARBA" id="ARBA00022516"/>
    </source>
</evidence>
<comment type="similarity">
    <text evidence="2 18">Belongs to the ERG4/ERG24 family.</text>
</comment>
<evidence type="ECO:0000256" key="18">
    <source>
        <dbReference type="RuleBase" id="RU369120"/>
    </source>
</evidence>
<name>F9XPY2_ZYMTI</name>
<evidence type="ECO:0000256" key="9">
    <source>
        <dbReference type="ARBA" id="ARBA00023002"/>
    </source>
</evidence>
<dbReference type="Gene3D" id="1.20.120.1630">
    <property type="match status" value="1"/>
</dbReference>
<evidence type="ECO:0000256" key="8">
    <source>
        <dbReference type="ARBA" id="ARBA00022989"/>
    </source>
</evidence>
<feature type="transmembrane region" description="Helical" evidence="18">
    <location>
        <begin position="245"/>
        <end position="266"/>
    </location>
</feature>
<reference evidence="20 21" key="1">
    <citation type="journal article" date="2011" name="PLoS Genet.">
        <title>Finished genome of the fungal wheat pathogen Mycosphaerella graminicola reveals dispensome structure, chromosome plasticity, and stealth pathogenesis.</title>
        <authorList>
            <person name="Goodwin S.B."/>
            <person name="Ben M'barek S."/>
            <person name="Dhillon B."/>
            <person name="Wittenberg A.H.J."/>
            <person name="Crane C.F."/>
            <person name="Hane J.K."/>
            <person name="Foster A.J."/>
            <person name="Van der Lee T.A.J."/>
            <person name="Grimwood J."/>
            <person name="Aerts A."/>
            <person name="Antoniw J."/>
            <person name="Bailey A."/>
            <person name="Bluhm B."/>
            <person name="Bowler J."/>
            <person name="Bristow J."/>
            <person name="van der Burgt A."/>
            <person name="Canto-Canche B."/>
            <person name="Churchill A.C.L."/>
            <person name="Conde-Ferraez L."/>
            <person name="Cools H.J."/>
            <person name="Coutinho P.M."/>
            <person name="Csukai M."/>
            <person name="Dehal P."/>
            <person name="De Wit P."/>
            <person name="Donzelli B."/>
            <person name="van de Geest H.C."/>
            <person name="van Ham R.C.H.J."/>
            <person name="Hammond-Kosack K.E."/>
            <person name="Henrissat B."/>
            <person name="Kilian A."/>
            <person name="Kobayashi A.K."/>
            <person name="Koopmann E."/>
            <person name="Kourmpetis Y."/>
            <person name="Kuzniar A."/>
            <person name="Lindquist E."/>
            <person name="Lombard V."/>
            <person name="Maliepaard C."/>
            <person name="Martins N."/>
            <person name="Mehrabi R."/>
            <person name="Nap J.P.H."/>
            <person name="Ponomarenko A."/>
            <person name="Rudd J.J."/>
            <person name="Salamov A."/>
            <person name="Schmutz J."/>
            <person name="Schouten H.J."/>
            <person name="Shapiro H."/>
            <person name="Stergiopoulos I."/>
            <person name="Torriani S.F.F."/>
            <person name="Tu H."/>
            <person name="de Vries R.P."/>
            <person name="Waalwijk C."/>
            <person name="Ware S.B."/>
            <person name="Wiebenga A."/>
            <person name="Zwiers L.-H."/>
            <person name="Oliver R.P."/>
            <person name="Grigoriev I.V."/>
            <person name="Kema G.H.J."/>
        </authorList>
    </citation>
    <scope>NUCLEOTIDE SEQUENCE [LARGE SCALE GENOMIC DNA]</scope>
    <source>
        <strain evidence="21">CBS 115943 / IPO323</strain>
    </source>
</reference>
<evidence type="ECO:0000256" key="15">
    <source>
        <dbReference type="ARBA" id="ARBA00029435"/>
    </source>
</evidence>
<evidence type="ECO:0000256" key="11">
    <source>
        <dbReference type="ARBA" id="ARBA00023098"/>
    </source>
</evidence>
<evidence type="ECO:0000256" key="19">
    <source>
        <dbReference type="SAM" id="MobiDB-lite"/>
    </source>
</evidence>
<feature type="transmembrane region" description="Helical" evidence="18">
    <location>
        <begin position="111"/>
        <end position="132"/>
    </location>
</feature>
<keyword evidence="7 18" id="KW-0752">Steroid biosynthesis</keyword>
<evidence type="ECO:0000256" key="14">
    <source>
        <dbReference type="ARBA" id="ARBA00023221"/>
    </source>
</evidence>
<feature type="transmembrane region" description="Helical" evidence="18">
    <location>
        <begin position="214"/>
        <end position="239"/>
    </location>
</feature>
<dbReference type="Proteomes" id="UP000008062">
    <property type="component" value="Chromosome 13"/>
</dbReference>
<dbReference type="eggNOG" id="KOG1435">
    <property type="taxonomic scope" value="Eukaryota"/>
</dbReference>
<sequence length="643" mass="73191">MSERVTRSQTGKTPRKSTVPDGFVETPGVKRRSRKSQAASSQAASSDERSPSPSDNVPPPALSLANGKGPSTLTLTRDNEKANQKLKEGKIIDGWRVGSDPKIDADPHFDFGGTLGVSAMMIGFPTLMWYMWVGATYYDGKFPSEPSMTWTQFGKHLVHLAYTGAFPHAKAWTIYWTFFIFEGILYLVMPGVYSTGKPLHHEGGKQLRYYCSGVASFYFSIFVAGILHFTGLFPLYTLIDEFGPIMSVAIISGFLVAIVAYISAILRGAQHRMTGYPIYDFFMGAELNPRMFGWLDFKMFFEVRLPWYILFFTTLSACARQYELYGYVSGEVGFLLMAHWLYANACSKGEEMIVTTWDIYYEKWGFMLIFWNLAGVPLSYCHCTIYLANRDPSTYAWNKPFLAFMYISYLFAYWVWDTGNSQKNFFRAQEKGQAQDRRTFPQLPWKFVPNAKHIETDTGDSILVDGWFQYVRKPHYTADVWFAFCWGLITGFESPFPWFYPAFFIGMICHRAIRDVQRCRRKYGDAWVEYERRVPYMFFPVSLECCPLPWAEHVANDSAVSVLNSFLKESLFGLSLLDFPNESAGSQLLAELCWGEAVLAPFLRGGIFLAWSGLGPGANVALRYRASKCLNAREDGTWIVDIT</sequence>
<keyword evidence="11 18" id="KW-0443">Lipid metabolism</keyword>
<dbReference type="RefSeq" id="XP_003847778.1">
    <property type="nucleotide sequence ID" value="XM_003847730.1"/>
</dbReference>
<keyword evidence="3 18" id="KW-0444">Lipid biosynthesis</keyword>
<evidence type="ECO:0000256" key="1">
    <source>
        <dbReference type="ARBA" id="ARBA00004477"/>
    </source>
</evidence>
<accession>F9XPY2</accession>
<keyword evidence="4 18" id="KW-0812">Transmembrane</keyword>
<dbReference type="KEGG" id="ztr:MYCGRDRAFT_77785"/>
<evidence type="ECO:0000256" key="7">
    <source>
        <dbReference type="ARBA" id="ARBA00022955"/>
    </source>
</evidence>
<feature type="compositionally biased region" description="Low complexity" evidence="19">
    <location>
        <begin position="36"/>
        <end position="45"/>
    </location>
</feature>
<dbReference type="EC" id="1.3.1.71" evidence="16 18"/>
<keyword evidence="5" id="KW-0256">Endoplasmic reticulum</keyword>
<dbReference type="FunFam" id="1.20.120.1630:FF:000003">
    <property type="entry name" value="C-24(28) sterol reductase"/>
    <property type="match status" value="1"/>
</dbReference>
<evidence type="ECO:0000256" key="16">
    <source>
        <dbReference type="ARBA" id="ARBA00038892"/>
    </source>
</evidence>
<evidence type="ECO:0000256" key="2">
    <source>
        <dbReference type="ARBA" id="ARBA00005402"/>
    </source>
</evidence>
<dbReference type="FunCoup" id="F9XPY2">
    <property type="interactions" value="95"/>
</dbReference>
<keyword evidence="9 18" id="KW-0560">Oxidoreductase</keyword>
<gene>
    <name evidence="20" type="primary">ERG4</name>
    <name evidence="20" type="ORF">MYCGRDRAFT_77785</name>
</gene>
<evidence type="ECO:0000313" key="20">
    <source>
        <dbReference type="EMBL" id="EGP82754.1"/>
    </source>
</evidence>
<organism evidence="20 21">
    <name type="scientific">Zymoseptoria tritici (strain CBS 115943 / IPO323)</name>
    <name type="common">Speckled leaf blotch fungus</name>
    <name type="synonym">Septoria tritici</name>
    <dbReference type="NCBI Taxonomy" id="336722"/>
    <lineage>
        <taxon>Eukaryota</taxon>
        <taxon>Fungi</taxon>
        <taxon>Dikarya</taxon>
        <taxon>Ascomycota</taxon>
        <taxon>Pezizomycotina</taxon>
        <taxon>Dothideomycetes</taxon>
        <taxon>Dothideomycetidae</taxon>
        <taxon>Mycosphaerellales</taxon>
        <taxon>Mycosphaerellaceae</taxon>
        <taxon>Zymoseptoria</taxon>
    </lineage>
</organism>
<comment type="pathway">
    <text evidence="15 18">Steroid metabolism; ergosterol biosynthesis.</text>
</comment>
<keyword evidence="21" id="KW-1185">Reference proteome</keyword>
<dbReference type="InterPro" id="IPR018083">
    <property type="entry name" value="Sterol_reductase_CS"/>
</dbReference>
<feature type="transmembrane region" description="Helical" evidence="18">
    <location>
        <begin position="363"/>
        <end position="388"/>
    </location>
</feature>
<protein>
    <recommendedName>
        <fullName evidence="16 18">Delta(24(24(1)))-sterol reductase</fullName>
        <ecNumber evidence="16 18">1.3.1.71</ecNumber>
    </recommendedName>
    <alternativeName>
        <fullName evidence="18">C-24(28) sterol reductase</fullName>
    </alternativeName>
    <alternativeName>
        <fullName evidence="18">Sterol Delta(24(28))-reductase</fullName>
    </alternativeName>
</protein>
<evidence type="ECO:0000256" key="6">
    <source>
        <dbReference type="ARBA" id="ARBA00022857"/>
    </source>
</evidence>
<dbReference type="Pfam" id="PF01222">
    <property type="entry name" value="ERG4_ERG24"/>
    <property type="match status" value="1"/>
</dbReference>